<feature type="domain" description="Mandelate racemase/muconate lactonizing enzyme C-terminal" evidence="1">
    <location>
        <begin position="1"/>
        <end position="91"/>
    </location>
</feature>
<evidence type="ECO:0000259" key="1">
    <source>
        <dbReference type="SMART" id="SM00922"/>
    </source>
</evidence>
<accession>A0A6N3XCL2</accession>
<sequence length="181" mass="19495">MERGLTRGWRCWKWKIAALPWREEQPLLAALLAMVGPVDGVLRLDANGRLAAAELSPWLEAATDPRISWLEQPLAPTDPLLERLLCSPSIPGVQLALDESLTSLDQVEDLLQAPPISRPLLVIKPSQLGDPRRLADLLRTWPGRCVISSGFEGRLGQAVVHDLARLAAVGGSPAPGLGATA</sequence>
<dbReference type="EMBL" id="JXUO01000014">
    <property type="protein sequence ID" value="KKZ15398.1"/>
    <property type="molecule type" value="Genomic_DNA"/>
</dbReference>
<dbReference type="SUPFAM" id="SSF51604">
    <property type="entry name" value="Enolase C-terminal domain-like"/>
    <property type="match status" value="1"/>
</dbReference>
<name>A0A6N3XCL2_9SYNE</name>
<reference evidence="2 3" key="1">
    <citation type="submission" date="2015-01" db="EMBL/GenBank/DDBJ databases">
        <title>Lifestyle Evolution in Cyanobacterial Symbionts of Sponges.</title>
        <authorList>
            <person name="Burgsdorf I."/>
            <person name="Slaby B.M."/>
            <person name="Handley K.M."/>
            <person name="Haber M."/>
            <person name="Blom J."/>
            <person name="Marshall C.W."/>
            <person name="Gilbert J.A."/>
            <person name="Hentschel U."/>
            <person name="Steindler L."/>
        </authorList>
    </citation>
    <scope>NUCLEOTIDE SEQUENCE [LARGE SCALE GENOMIC DNA]</scope>
    <source>
        <strain evidence="2">142</strain>
    </source>
</reference>
<dbReference type="InterPro" id="IPR013342">
    <property type="entry name" value="Mandelate_racemase_C"/>
</dbReference>
<gene>
    <name evidence="2" type="ORF">TH68_00490</name>
</gene>
<dbReference type="Pfam" id="PF13378">
    <property type="entry name" value="MR_MLE_C"/>
    <property type="match status" value="1"/>
</dbReference>
<evidence type="ECO:0000313" key="3">
    <source>
        <dbReference type="Proteomes" id="UP000035054"/>
    </source>
</evidence>
<dbReference type="AlphaFoldDB" id="A0A6N3XCL2"/>
<dbReference type="InterPro" id="IPR029065">
    <property type="entry name" value="Enolase_C-like"/>
</dbReference>
<organism evidence="2 3">
    <name type="scientific">Candidatus Synechococcus spongiarum 142</name>
    <dbReference type="NCBI Taxonomy" id="1608213"/>
    <lineage>
        <taxon>Bacteria</taxon>
        <taxon>Bacillati</taxon>
        <taxon>Cyanobacteriota</taxon>
        <taxon>Cyanophyceae</taxon>
        <taxon>Synechococcales</taxon>
        <taxon>Synechococcaceae</taxon>
        <taxon>Synechococcus</taxon>
    </lineage>
</organism>
<protein>
    <recommendedName>
        <fullName evidence="1">Mandelate racemase/muconate lactonizing enzyme C-terminal domain-containing protein</fullName>
    </recommendedName>
</protein>
<proteinExistence type="predicted"/>
<comment type="caution">
    <text evidence="2">The sequence shown here is derived from an EMBL/GenBank/DDBJ whole genome shotgun (WGS) entry which is preliminary data.</text>
</comment>
<dbReference type="Proteomes" id="UP000035054">
    <property type="component" value="Unassembled WGS sequence"/>
</dbReference>
<dbReference type="Gene3D" id="3.20.20.120">
    <property type="entry name" value="Enolase-like C-terminal domain"/>
    <property type="match status" value="1"/>
</dbReference>
<dbReference type="InterPro" id="IPR036849">
    <property type="entry name" value="Enolase-like_C_sf"/>
</dbReference>
<evidence type="ECO:0000313" key="2">
    <source>
        <dbReference type="EMBL" id="KKZ15398.1"/>
    </source>
</evidence>
<dbReference type="SMART" id="SM00922">
    <property type="entry name" value="MR_MLE"/>
    <property type="match status" value="1"/>
</dbReference>